<sequence>MHRVCANSCLNQEWTGDSLCLSVTSMLRCRRSHSQAQTRLVGESPNARPQGSPPTQQPGGEQQAEGKPILGRCCCSPLLTTASCSAAQTLLHLAAPEQPADRFQRHSQPRTAGVPLQDPNHPRKSSSAPSNQRDTRGGTHTDTEGASRRPETVASPM</sequence>
<evidence type="ECO:0000313" key="2">
    <source>
        <dbReference type="EMBL" id="KWX15788.1"/>
    </source>
</evidence>
<feature type="region of interest" description="Disordered" evidence="1">
    <location>
        <begin position="36"/>
        <end position="66"/>
    </location>
</feature>
<proteinExistence type="predicted"/>
<evidence type="ECO:0000313" key="3">
    <source>
        <dbReference type="Proteomes" id="UP000070089"/>
    </source>
</evidence>
<feature type="region of interest" description="Disordered" evidence="1">
    <location>
        <begin position="97"/>
        <end position="157"/>
    </location>
</feature>
<name>A0A132P0E4_GIAIN</name>
<accession>A0A132P0E4</accession>
<protein>
    <submittedName>
        <fullName evidence="2">Uncharacterized protein</fullName>
    </submittedName>
</protein>
<dbReference type="EMBL" id="JXTI01000002">
    <property type="protein sequence ID" value="KWX15788.1"/>
    <property type="molecule type" value="Genomic_DNA"/>
</dbReference>
<feature type="compositionally biased region" description="Basic and acidic residues" evidence="1">
    <location>
        <begin position="133"/>
        <end position="151"/>
    </location>
</feature>
<evidence type="ECO:0000256" key="1">
    <source>
        <dbReference type="SAM" id="MobiDB-lite"/>
    </source>
</evidence>
<gene>
    <name evidence="2" type="ORF">QR46_0105</name>
</gene>
<reference evidence="2 3" key="1">
    <citation type="journal article" date="2015" name="Mol. Biochem. Parasitol.">
        <title>Identification of polymorphic genes for use in assemblage B genotyping assays through comparative genomics of multiple assemblage B Giardia duodenalis isolates.</title>
        <authorList>
            <person name="Wielinga C."/>
            <person name="Thompson R.C."/>
            <person name="Monis P."/>
            <person name="Ryan U."/>
        </authorList>
    </citation>
    <scope>NUCLEOTIDE SEQUENCE [LARGE SCALE GENOMIC DNA]</scope>
    <source>
        <strain evidence="2 3">BAH15c1</strain>
    </source>
</reference>
<feature type="compositionally biased region" description="Low complexity" evidence="1">
    <location>
        <begin position="57"/>
        <end position="66"/>
    </location>
</feature>
<comment type="caution">
    <text evidence="2">The sequence shown here is derived from an EMBL/GenBank/DDBJ whole genome shotgun (WGS) entry which is preliminary data.</text>
</comment>
<dbReference type="VEuPathDB" id="GiardiaDB:QR46_0105"/>
<dbReference type="Proteomes" id="UP000070089">
    <property type="component" value="Unassembled WGS sequence"/>
</dbReference>
<dbReference type="AlphaFoldDB" id="A0A132P0E4"/>
<organism evidence="2 3">
    <name type="scientific">Giardia duodenalis assemblage B</name>
    <dbReference type="NCBI Taxonomy" id="1394984"/>
    <lineage>
        <taxon>Eukaryota</taxon>
        <taxon>Metamonada</taxon>
        <taxon>Diplomonadida</taxon>
        <taxon>Hexamitidae</taxon>
        <taxon>Giardiinae</taxon>
        <taxon>Giardia</taxon>
    </lineage>
</organism>